<feature type="domain" description="DUF6534" evidence="2">
    <location>
        <begin position="168"/>
        <end position="271"/>
    </location>
</feature>
<accession>A0A0C2WRZ0</accession>
<dbReference type="Proteomes" id="UP000054549">
    <property type="component" value="Unassembled WGS sequence"/>
</dbReference>
<dbReference type="STRING" id="946122.A0A0C2WRZ0"/>
<dbReference type="PANTHER" id="PTHR40465:SF1">
    <property type="entry name" value="DUF6534 DOMAIN-CONTAINING PROTEIN"/>
    <property type="match status" value="1"/>
</dbReference>
<feature type="transmembrane region" description="Helical" evidence="1">
    <location>
        <begin position="12"/>
        <end position="36"/>
    </location>
</feature>
<protein>
    <recommendedName>
        <fullName evidence="2">DUF6534 domain-containing protein</fullName>
    </recommendedName>
</protein>
<dbReference type="HOGENOM" id="CLU_046025_0_0_1"/>
<evidence type="ECO:0000313" key="4">
    <source>
        <dbReference type="Proteomes" id="UP000054549"/>
    </source>
</evidence>
<keyword evidence="1" id="KW-1133">Transmembrane helix</keyword>
<feature type="transmembrane region" description="Helical" evidence="1">
    <location>
        <begin position="48"/>
        <end position="72"/>
    </location>
</feature>
<keyword evidence="1" id="KW-0812">Transmembrane</keyword>
<name>A0A0C2WRZ0_AMAMK</name>
<dbReference type="PANTHER" id="PTHR40465">
    <property type="entry name" value="CHROMOSOME 1, WHOLE GENOME SHOTGUN SEQUENCE"/>
    <property type="match status" value="1"/>
</dbReference>
<evidence type="ECO:0000259" key="2">
    <source>
        <dbReference type="Pfam" id="PF20152"/>
    </source>
</evidence>
<organism evidence="3 4">
    <name type="scientific">Amanita muscaria (strain Koide BX008)</name>
    <dbReference type="NCBI Taxonomy" id="946122"/>
    <lineage>
        <taxon>Eukaryota</taxon>
        <taxon>Fungi</taxon>
        <taxon>Dikarya</taxon>
        <taxon>Basidiomycota</taxon>
        <taxon>Agaricomycotina</taxon>
        <taxon>Agaricomycetes</taxon>
        <taxon>Agaricomycetidae</taxon>
        <taxon>Agaricales</taxon>
        <taxon>Pluteineae</taxon>
        <taxon>Amanitaceae</taxon>
        <taxon>Amanita</taxon>
    </lineage>
</organism>
<sequence length="336" mass="37502">MSLSLGPAKTYGPLLLGGLFASILTGVTTIQTVIYYRLYPQDKKSLKGLVFTVWVLDSIHTSFTWRGMWYYLIENFGDETKMKLIHMSIPATGLLTAIITIIVQGFYVDRIFRLSKHNYWISGPIFILSIARLVAAIAIVTEMFLVKTFPAFEKFNWLLTFALSLSSGVDILITVAMCYLLRESRTHALTFVSLDNLSKSIITISSFPRIHNAIDQIVLYTLEVGTLTSLGAILAMICWTAIPNKLIFLGSLYPVGKLYANSVLAIMNARYQFRQPLAGDSRPSQVRQSINPHFLGLSRSADEPSSFDMRPSQSVQMSLNLDDAVETGSSTSKLRM</sequence>
<gene>
    <name evidence="3" type="ORF">M378DRAFT_15096</name>
</gene>
<dbReference type="OrthoDB" id="3206554at2759"/>
<proteinExistence type="predicted"/>
<keyword evidence="4" id="KW-1185">Reference proteome</keyword>
<feature type="transmembrane region" description="Helical" evidence="1">
    <location>
        <begin position="217"/>
        <end position="242"/>
    </location>
</feature>
<dbReference type="InterPro" id="IPR045339">
    <property type="entry name" value="DUF6534"/>
</dbReference>
<evidence type="ECO:0000256" key="1">
    <source>
        <dbReference type="SAM" id="Phobius"/>
    </source>
</evidence>
<keyword evidence="1" id="KW-0472">Membrane</keyword>
<dbReference type="InParanoid" id="A0A0C2WRZ0"/>
<evidence type="ECO:0000313" key="3">
    <source>
        <dbReference type="EMBL" id="KIL59068.1"/>
    </source>
</evidence>
<dbReference type="AlphaFoldDB" id="A0A0C2WRZ0"/>
<reference evidence="3 4" key="1">
    <citation type="submission" date="2014-04" db="EMBL/GenBank/DDBJ databases">
        <title>Evolutionary Origins and Diversification of the Mycorrhizal Mutualists.</title>
        <authorList>
            <consortium name="DOE Joint Genome Institute"/>
            <consortium name="Mycorrhizal Genomics Consortium"/>
            <person name="Kohler A."/>
            <person name="Kuo A."/>
            <person name="Nagy L.G."/>
            <person name="Floudas D."/>
            <person name="Copeland A."/>
            <person name="Barry K.W."/>
            <person name="Cichocki N."/>
            <person name="Veneault-Fourrey C."/>
            <person name="LaButti K."/>
            <person name="Lindquist E.A."/>
            <person name="Lipzen A."/>
            <person name="Lundell T."/>
            <person name="Morin E."/>
            <person name="Murat C."/>
            <person name="Riley R."/>
            <person name="Ohm R."/>
            <person name="Sun H."/>
            <person name="Tunlid A."/>
            <person name="Henrissat B."/>
            <person name="Grigoriev I.V."/>
            <person name="Hibbett D.S."/>
            <person name="Martin F."/>
        </authorList>
    </citation>
    <scope>NUCLEOTIDE SEQUENCE [LARGE SCALE GENOMIC DNA]</scope>
    <source>
        <strain evidence="3 4">Koide BX008</strain>
    </source>
</reference>
<feature type="transmembrane region" description="Helical" evidence="1">
    <location>
        <begin position="119"/>
        <end position="145"/>
    </location>
</feature>
<dbReference type="EMBL" id="KN818323">
    <property type="protein sequence ID" value="KIL59068.1"/>
    <property type="molecule type" value="Genomic_DNA"/>
</dbReference>
<feature type="transmembrane region" description="Helical" evidence="1">
    <location>
        <begin position="157"/>
        <end position="181"/>
    </location>
</feature>
<dbReference type="Pfam" id="PF20152">
    <property type="entry name" value="DUF6534"/>
    <property type="match status" value="1"/>
</dbReference>
<feature type="transmembrane region" description="Helical" evidence="1">
    <location>
        <begin position="84"/>
        <end position="107"/>
    </location>
</feature>